<dbReference type="PRINTS" id="PR00702">
    <property type="entry name" value="ACRIFLAVINRP"/>
</dbReference>
<keyword evidence="5" id="KW-0997">Cell inner membrane</keyword>
<dbReference type="PANTHER" id="PTHR32063">
    <property type="match status" value="1"/>
</dbReference>
<comment type="similarity">
    <text evidence="2">Belongs to the resistance-nodulation-cell division (RND) (TC 2.A.6) family.</text>
</comment>
<proteinExistence type="inferred from homology"/>
<evidence type="ECO:0000256" key="7">
    <source>
        <dbReference type="ARBA" id="ARBA00022989"/>
    </source>
</evidence>
<organism evidence="10 11">
    <name type="scientific">Sporomusa malonica</name>
    <dbReference type="NCBI Taxonomy" id="112901"/>
    <lineage>
        <taxon>Bacteria</taxon>
        <taxon>Bacillati</taxon>
        <taxon>Bacillota</taxon>
        <taxon>Negativicutes</taxon>
        <taxon>Selenomonadales</taxon>
        <taxon>Sporomusaceae</taxon>
        <taxon>Sporomusa</taxon>
    </lineage>
</organism>
<accession>A0A1W1Y852</accession>
<evidence type="ECO:0000256" key="5">
    <source>
        <dbReference type="ARBA" id="ARBA00022519"/>
    </source>
</evidence>
<dbReference type="Gene3D" id="3.30.70.1440">
    <property type="entry name" value="Multidrug efflux transporter AcrB pore domain"/>
    <property type="match status" value="1"/>
</dbReference>
<dbReference type="Gene3D" id="3.30.70.1430">
    <property type="entry name" value="Multidrug efflux transporter AcrB pore domain"/>
    <property type="match status" value="2"/>
</dbReference>
<keyword evidence="7 9" id="KW-1133">Transmembrane helix</keyword>
<dbReference type="InterPro" id="IPR027463">
    <property type="entry name" value="AcrB_DN_DC_subdom"/>
</dbReference>
<dbReference type="PANTHER" id="PTHR32063:SF76">
    <property type="entry name" value="EFFLUX PUMP MEMBRANE TRANSPORTER"/>
    <property type="match status" value="1"/>
</dbReference>
<dbReference type="InterPro" id="IPR004764">
    <property type="entry name" value="MdtF-like"/>
</dbReference>
<keyword evidence="11" id="KW-1185">Reference proteome</keyword>
<evidence type="ECO:0000256" key="2">
    <source>
        <dbReference type="ARBA" id="ARBA00010942"/>
    </source>
</evidence>
<reference evidence="10 11" key="1">
    <citation type="submission" date="2017-04" db="EMBL/GenBank/DDBJ databases">
        <authorList>
            <person name="Afonso C.L."/>
            <person name="Miller P.J."/>
            <person name="Scott M.A."/>
            <person name="Spackman E."/>
            <person name="Goraichik I."/>
            <person name="Dimitrov K.M."/>
            <person name="Suarez D.L."/>
            <person name="Swayne D.E."/>
        </authorList>
    </citation>
    <scope>NUCLEOTIDE SEQUENCE [LARGE SCALE GENOMIC DNA]</scope>
    <source>
        <strain evidence="10 11">DSM 5090</strain>
    </source>
</reference>
<dbReference type="SUPFAM" id="SSF82714">
    <property type="entry name" value="Multidrug efflux transporter AcrB TolC docking domain, DN and DC subdomains"/>
    <property type="match status" value="2"/>
</dbReference>
<name>A0A1W1Y852_9FIRM</name>
<dbReference type="STRING" id="112901.SAMN04488500_10196"/>
<dbReference type="GO" id="GO:0005886">
    <property type="term" value="C:plasma membrane"/>
    <property type="evidence" value="ECO:0007669"/>
    <property type="project" value="UniProtKB-SubCell"/>
</dbReference>
<dbReference type="Proteomes" id="UP000192738">
    <property type="component" value="Unassembled WGS sequence"/>
</dbReference>
<feature type="transmembrane region" description="Helical" evidence="9">
    <location>
        <begin position="540"/>
        <end position="559"/>
    </location>
</feature>
<dbReference type="FunFam" id="1.20.1640.10:FF:000001">
    <property type="entry name" value="Efflux pump membrane transporter"/>
    <property type="match status" value="1"/>
</dbReference>
<dbReference type="Pfam" id="PF00873">
    <property type="entry name" value="ACR_tran"/>
    <property type="match status" value="1"/>
</dbReference>
<dbReference type="Gene3D" id="3.30.70.1320">
    <property type="entry name" value="Multidrug efflux transporter AcrB pore domain like"/>
    <property type="match status" value="1"/>
</dbReference>
<dbReference type="EMBL" id="FWXI01000001">
    <property type="protein sequence ID" value="SMC32329.1"/>
    <property type="molecule type" value="Genomic_DNA"/>
</dbReference>
<feature type="transmembrane region" description="Helical" evidence="9">
    <location>
        <begin position="366"/>
        <end position="390"/>
    </location>
</feature>
<dbReference type="InterPro" id="IPR001036">
    <property type="entry name" value="Acrflvin-R"/>
</dbReference>
<dbReference type="NCBIfam" id="TIGR00915">
    <property type="entry name" value="2A0602"/>
    <property type="match status" value="1"/>
</dbReference>
<evidence type="ECO:0000256" key="8">
    <source>
        <dbReference type="ARBA" id="ARBA00023136"/>
    </source>
</evidence>
<dbReference type="NCBIfam" id="NF000282">
    <property type="entry name" value="RND_permease_1"/>
    <property type="match status" value="1"/>
</dbReference>
<feature type="transmembrane region" description="Helical" evidence="9">
    <location>
        <begin position="470"/>
        <end position="497"/>
    </location>
</feature>
<dbReference type="Gene3D" id="3.30.2090.10">
    <property type="entry name" value="Multidrug efflux transporter AcrB TolC docking domain, DN and DC subdomains"/>
    <property type="match status" value="2"/>
</dbReference>
<feature type="transmembrane region" description="Helical" evidence="9">
    <location>
        <begin position="974"/>
        <end position="998"/>
    </location>
</feature>
<dbReference type="GO" id="GO:0042910">
    <property type="term" value="F:xenobiotic transmembrane transporter activity"/>
    <property type="evidence" value="ECO:0007669"/>
    <property type="project" value="TreeGrafter"/>
</dbReference>
<evidence type="ECO:0000256" key="9">
    <source>
        <dbReference type="SAM" id="Phobius"/>
    </source>
</evidence>
<evidence type="ECO:0000256" key="4">
    <source>
        <dbReference type="ARBA" id="ARBA00022475"/>
    </source>
</evidence>
<dbReference type="SUPFAM" id="SSF82866">
    <property type="entry name" value="Multidrug efflux transporter AcrB transmembrane domain"/>
    <property type="match status" value="2"/>
</dbReference>
<gene>
    <name evidence="10" type="ORF">SAMN04488500_10196</name>
</gene>
<dbReference type="GO" id="GO:0015562">
    <property type="term" value="F:efflux transmembrane transporter activity"/>
    <property type="evidence" value="ECO:0007669"/>
    <property type="project" value="InterPro"/>
</dbReference>
<feature type="transmembrane region" description="Helical" evidence="9">
    <location>
        <begin position="874"/>
        <end position="892"/>
    </location>
</feature>
<feature type="transmembrane region" description="Helical" evidence="9">
    <location>
        <begin position="899"/>
        <end position="919"/>
    </location>
</feature>
<dbReference type="GO" id="GO:0009636">
    <property type="term" value="P:response to toxic substance"/>
    <property type="evidence" value="ECO:0007669"/>
    <property type="project" value="UniProtKB-ARBA"/>
</dbReference>
<dbReference type="SUPFAM" id="SSF82693">
    <property type="entry name" value="Multidrug efflux transporter AcrB pore domain, PN1, PN2, PC1 and PC2 subdomains"/>
    <property type="match status" value="4"/>
</dbReference>
<feature type="transmembrane region" description="Helical" evidence="9">
    <location>
        <begin position="438"/>
        <end position="458"/>
    </location>
</feature>
<feature type="transmembrane region" description="Helical" evidence="9">
    <location>
        <begin position="340"/>
        <end position="359"/>
    </location>
</feature>
<dbReference type="Gene3D" id="1.20.1640.10">
    <property type="entry name" value="Multidrug efflux transporter AcrB transmembrane domain"/>
    <property type="match status" value="2"/>
</dbReference>
<keyword evidence="6 9" id="KW-0812">Transmembrane</keyword>
<evidence type="ECO:0000256" key="1">
    <source>
        <dbReference type="ARBA" id="ARBA00004429"/>
    </source>
</evidence>
<evidence type="ECO:0000313" key="10">
    <source>
        <dbReference type="EMBL" id="SMC32329.1"/>
    </source>
</evidence>
<keyword evidence="3" id="KW-0813">Transport</keyword>
<evidence type="ECO:0000256" key="6">
    <source>
        <dbReference type="ARBA" id="ARBA00022692"/>
    </source>
</evidence>
<dbReference type="RefSeq" id="WP_084573632.1">
    <property type="nucleotide sequence ID" value="NZ_CP155572.1"/>
</dbReference>
<feature type="transmembrane region" description="Helical" evidence="9">
    <location>
        <begin position="1010"/>
        <end position="1031"/>
    </location>
</feature>
<evidence type="ECO:0000313" key="11">
    <source>
        <dbReference type="Proteomes" id="UP000192738"/>
    </source>
</evidence>
<feature type="transmembrane region" description="Helical" evidence="9">
    <location>
        <begin position="925"/>
        <end position="949"/>
    </location>
</feature>
<comment type="subcellular location">
    <subcellularLocation>
        <location evidence="1">Cell inner membrane</location>
        <topology evidence="1">Multi-pass membrane protein</topology>
    </subcellularLocation>
</comment>
<feature type="transmembrane region" description="Helical" evidence="9">
    <location>
        <begin position="396"/>
        <end position="417"/>
    </location>
</feature>
<sequence length="1049" mass="113281">MANFFINRPIFAIVLSIIITLLGTTAAFTLPVAQYPQISPPTISVSTTYQGANADVVDQTVAQVIEEQVNGVEDMVYMSSTSTDSGSYSLNIQFETEKNSDTASVQAQNRVAQANASLPSTVQTTGVTTRKSSQDMSLIFTLWSPNDNYDANFLKNYGSIYLIDDIKRVSGVGEVTAFGSDYSMRIWLQPEKMAQLSISVGEVTSAIESQNIQAAAGAFGKMPTASDQQFQYTAKVKGRLTDQKEFENIIVRSKADGSFVRIKDIARVELGSKEYNFNGLLNNHVAGGFAVKLTSDANALETISNVKKVLEKSSKNFPGDMEYKLVVDNTEFVRESMVEVVKTFAEALLLVVIVVFVFLQSWRATLIPLLAIPVSLLGTFAAFSTLGFTINTLTLFAMVLAIGLVVDDAIVVIEAVEHHMRYSSLSPLEATKRAMSEVSGPVIAIAFVLASVFIPVAFLDGTTGILYKQFALTIVVSMALSAIVALSLTPALCVLLLKPHDPQAHSGLLARFFSAFNNWFERSIVRYGSGLCKLIPKARLCLVLLAVLLILTGGLYKMVPSSFVPEEDQGYYITAITLPEASSLNRTIDVMRQFTEKVSAQSGVHNIMALSGLDIMGGGTKTNAGAMFVTLDSWDKRQMPQLQLKAQIGQTFTSGAQFPEATAIAFAPPSLPGLGTVGGFSLMLQDRSGGSLNDLDSMAQKFVAAAKERPEIASVMSTFKTNTPSYEFEVDREKAEQLGVAVDDVFTALQVFLGGTEVNDFNKFGRSYKVTVQAENSFRGDVNATRFLNVKSSNDTMVPLNTLLKPKKINAPTIITRFNGVKAVQISGTPASGYSSGQAMTALEEVAEQTLSNGYTYEWSGQSREEKLSGSRTPIVFGMAIIFVFLCLAALYESWSVPFAVLLTVPTGVFGAFLFQYVRNLENSVYMQIGLIMLIGLAAKNAILIVEFAKVRVDQGMNPVQAAIEAAKTRLRPIIMTSLAFIIGCIPLAIATGAGAGARNSMGTAVVGGMFTATAMGIFLIPVLFVVVEIITEKVTSWRKGGSKSVNVH</sequence>
<dbReference type="OrthoDB" id="8270at2"/>
<keyword evidence="4" id="KW-1003">Cell membrane</keyword>
<evidence type="ECO:0000256" key="3">
    <source>
        <dbReference type="ARBA" id="ARBA00022448"/>
    </source>
</evidence>
<dbReference type="AlphaFoldDB" id="A0A1W1Y852"/>
<protein>
    <submittedName>
        <fullName evidence="10">Hydrophobe/amphiphile efflux-1 (HAE1) family protein</fullName>
    </submittedName>
</protein>
<keyword evidence="8 9" id="KW-0472">Membrane</keyword>